<protein>
    <recommendedName>
        <fullName evidence="1">D-inositol 3-phosphate glycosyltransferase</fullName>
    </recommendedName>
</protein>
<dbReference type="Pfam" id="PF00534">
    <property type="entry name" value="Glycos_transf_1"/>
    <property type="match status" value="1"/>
</dbReference>
<dbReference type="InterPro" id="IPR028098">
    <property type="entry name" value="Glyco_trans_4-like_N"/>
</dbReference>
<reference evidence="6 7" key="1">
    <citation type="submission" date="2020-07" db="EMBL/GenBank/DDBJ databases">
        <title>Sequencing the genomes of 1000 actinobacteria strains.</title>
        <authorList>
            <person name="Klenk H.-P."/>
        </authorList>
    </citation>
    <scope>NUCLEOTIDE SEQUENCE [LARGE SCALE GENOMIC DNA]</scope>
    <source>
        <strain evidence="6 7">DSM 29531</strain>
    </source>
</reference>
<dbReference type="GO" id="GO:0016757">
    <property type="term" value="F:glycosyltransferase activity"/>
    <property type="evidence" value="ECO:0007669"/>
    <property type="project" value="UniProtKB-KW"/>
</dbReference>
<dbReference type="InterPro" id="IPR050194">
    <property type="entry name" value="Glycosyltransferase_grp1"/>
</dbReference>
<evidence type="ECO:0000259" key="5">
    <source>
        <dbReference type="Pfam" id="PF13439"/>
    </source>
</evidence>
<evidence type="ECO:0000256" key="1">
    <source>
        <dbReference type="ARBA" id="ARBA00021292"/>
    </source>
</evidence>
<dbReference type="Gene3D" id="3.40.50.2000">
    <property type="entry name" value="Glycogen Phosphorylase B"/>
    <property type="match status" value="2"/>
</dbReference>
<evidence type="ECO:0000256" key="3">
    <source>
        <dbReference type="ARBA" id="ARBA00022679"/>
    </source>
</evidence>
<name>A0A853DE80_9MICO</name>
<sequence length="366" mass="40430">MSEPTVAIAHDYLTQRGGAERVVLAMHRAFPEAPIYTTLYAPDRTFPEFRDANIVMTGLNRVAPLRREHRFALPLLAATVGRTHIPADVVIASTSGWAHGFRTDGRMLVYCHSPARWLYLTDQYVGRASWRSPRGLAALAVRTPLIRWDRAAAARADHYWANSRVVQTRIHDVYGIDAELLHPPYGIDVTGPMARPPQVPPEPFHLLVARLLPYKNVDQVLAAYVGRSERLLVVGDGPMRDQLRRAAPPNVAFAPQLDDAHLRWCYAHASALLAASYEDFGLTILEAAAFGTPAVALRAGGFLDSVREDVTGVFFDEPTSMAISRALDRLSEQEFDPEVIAGHAAMFGEARFAERLRQSVASFATG</sequence>
<evidence type="ECO:0000313" key="6">
    <source>
        <dbReference type="EMBL" id="NYJ75168.1"/>
    </source>
</evidence>
<dbReference type="SUPFAM" id="SSF53756">
    <property type="entry name" value="UDP-Glycosyltransferase/glycogen phosphorylase"/>
    <property type="match status" value="1"/>
</dbReference>
<dbReference type="Pfam" id="PF13439">
    <property type="entry name" value="Glyco_transf_4"/>
    <property type="match status" value="1"/>
</dbReference>
<keyword evidence="7" id="KW-1185">Reference proteome</keyword>
<dbReference type="PANTHER" id="PTHR45947">
    <property type="entry name" value="SULFOQUINOVOSYL TRANSFERASE SQD2"/>
    <property type="match status" value="1"/>
</dbReference>
<proteinExistence type="predicted"/>
<dbReference type="GO" id="GO:1901137">
    <property type="term" value="P:carbohydrate derivative biosynthetic process"/>
    <property type="evidence" value="ECO:0007669"/>
    <property type="project" value="UniProtKB-ARBA"/>
</dbReference>
<keyword evidence="2" id="KW-0328">Glycosyltransferase</keyword>
<feature type="domain" description="Glycosyl transferase family 1" evidence="4">
    <location>
        <begin position="202"/>
        <end position="334"/>
    </location>
</feature>
<accession>A0A853DE80</accession>
<keyword evidence="3 6" id="KW-0808">Transferase</keyword>
<dbReference type="InterPro" id="IPR001296">
    <property type="entry name" value="Glyco_trans_1"/>
</dbReference>
<dbReference type="EMBL" id="JACCFW010000001">
    <property type="protein sequence ID" value="NYJ75168.1"/>
    <property type="molecule type" value="Genomic_DNA"/>
</dbReference>
<gene>
    <name evidence="6" type="ORF">HNR15_002131</name>
</gene>
<dbReference type="RefSeq" id="WP_179481612.1">
    <property type="nucleotide sequence ID" value="NZ_JACCFW010000001.1"/>
</dbReference>
<evidence type="ECO:0000259" key="4">
    <source>
        <dbReference type="Pfam" id="PF00534"/>
    </source>
</evidence>
<comment type="caution">
    <text evidence="6">The sequence shown here is derived from an EMBL/GenBank/DDBJ whole genome shotgun (WGS) entry which is preliminary data.</text>
</comment>
<feature type="domain" description="Glycosyltransferase subfamily 4-like N-terminal" evidence="5">
    <location>
        <begin position="17"/>
        <end position="180"/>
    </location>
</feature>
<evidence type="ECO:0000256" key="2">
    <source>
        <dbReference type="ARBA" id="ARBA00022676"/>
    </source>
</evidence>
<dbReference type="Proteomes" id="UP000571817">
    <property type="component" value="Unassembled WGS sequence"/>
</dbReference>
<dbReference type="PANTHER" id="PTHR45947:SF3">
    <property type="entry name" value="SULFOQUINOVOSYL TRANSFERASE SQD2"/>
    <property type="match status" value="1"/>
</dbReference>
<dbReference type="AlphaFoldDB" id="A0A853DE80"/>
<evidence type="ECO:0000313" key="7">
    <source>
        <dbReference type="Proteomes" id="UP000571817"/>
    </source>
</evidence>
<organism evidence="6 7">
    <name type="scientific">Allobranchiibius huperziae</name>
    <dbReference type="NCBI Taxonomy" id="1874116"/>
    <lineage>
        <taxon>Bacteria</taxon>
        <taxon>Bacillati</taxon>
        <taxon>Actinomycetota</taxon>
        <taxon>Actinomycetes</taxon>
        <taxon>Micrococcales</taxon>
        <taxon>Dermacoccaceae</taxon>
        <taxon>Allobranchiibius</taxon>
    </lineage>
</organism>